<dbReference type="EMBL" id="WTXG01000030">
    <property type="protein sequence ID" value="KAI0298129.1"/>
    <property type="molecule type" value="Genomic_DNA"/>
</dbReference>
<reference evidence="2" key="1">
    <citation type="journal article" date="2022" name="New Phytol.">
        <title>Evolutionary transition to the ectomycorrhizal habit in the genomes of a hyperdiverse lineage of mushroom-forming fungi.</title>
        <authorList>
            <person name="Looney B."/>
            <person name="Miyauchi S."/>
            <person name="Morin E."/>
            <person name="Drula E."/>
            <person name="Courty P.E."/>
            <person name="Kohler A."/>
            <person name="Kuo A."/>
            <person name="LaButti K."/>
            <person name="Pangilinan J."/>
            <person name="Lipzen A."/>
            <person name="Riley R."/>
            <person name="Andreopoulos W."/>
            <person name="He G."/>
            <person name="Johnson J."/>
            <person name="Nolan M."/>
            <person name="Tritt A."/>
            <person name="Barry K.W."/>
            <person name="Grigoriev I.V."/>
            <person name="Nagy L.G."/>
            <person name="Hibbett D."/>
            <person name="Henrissat B."/>
            <person name="Matheny P.B."/>
            <person name="Labbe J."/>
            <person name="Martin F.M."/>
        </authorList>
    </citation>
    <scope>NUCLEOTIDE SEQUENCE</scope>
    <source>
        <strain evidence="2">BPL690</strain>
    </source>
</reference>
<feature type="transmembrane region" description="Helical" evidence="1">
    <location>
        <begin position="155"/>
        <end position="173"/>
    </location>
</feature>
<protein>
    <submittedName>
        <fullName evidence="2">Uncharacterized protein</fullName>
    </submittedName>
</protein>
<feature type="transmembrane region" description="Helical" evidence="1">
    <location>
        <begin position="126"/>
        <end position="149"/>
    </location>
</feature>
<proteinExistence type="predicted"/>
<evidence type="ECO:0000313" key="3">
    <source>
        <dbReference type="Proteomes" id="UP001203297"/>
    </source>
</evidence>
<evidence type="ECO:0000256" key="1">
    <source>
        <dbReference type="SAM" id="Phobius"/>
    </source>
</evidence>
<dbReference type="Proteomes" id="UP001203297">
    <property type="component" value="Unassembled WGS sequence"/>
</dbReference>
<feature type="transmembrane region" description="Helical" evidence="1">
    <location>
        <begin position="42"/>
        <end position="61"/>
    </location>
</feature>
<feature type="transmembrane region" description="Helical" evidence="1">
    <location>
        <begin position="73"/>
        <end position="89"/>
    </location>
</feature>
<keyword evidence="3" id="KW-1185">Reference proteome</keyword>
<keyword evidence="1" id="KW-1133">Transmembrane helix</keyword>
<evidence type="ECO:0000313" key="2">
    <source>
        <dbReference type="EMBL" id="KAI0298129.1"/>
    </source>
</evidence>
<keyword evidence="1" id="KW-0812">Transmembrane</keyword>
<feature type="transmembrane region" description="Helical" evidence="1">
    <location>
        <begin position="209"/>
        <end position="236"/>
    </location>
</feature>
<accession>A0AAD4M0Y8</accession>
<keyword evidence="1" id="KW-0472">Membrane</keyword>
<organism evidence="2 3">
    <name type="scientific">Multifurca ochricompacta</name>
    <dbReference type="NCBI Taxonomy" id="376703"/>
    <lineage>
        <taxon>Eukaryota</taxon>
        <taxon>Fungi</taxon>
        <taxon>Dikarya</taxon>
        <taxon>Basidiomycota</taxon>
        <taxon>Agaricomycotina</taxon>
        <taxon>Agaricomycetes</taxon>
        <taxon>Russulales</taxon>
        <taxon>Russulaceae</taxon>
        <taxon>Multifurca</taxon>
    </lineage>
</organism>
<name>A0AAD4M0Y8_9AGAM</name>
<gene>
    <name evidence="2" type="ORF">B0F90DRAFT_830869</name>
</gene>
<sequence length="237" mass="26627">MSDHPISSSPMVSTATDARVYENEHTTGSDALPLPLGVKLTVYRLLNMSVVFTFGLAKAILTYMGQSVAPTTLDWISGALLAVALYWIGLYETADVKNWEWFFHIDLTPAIIYSFKRFVGGVFGVIFALHGTLTVTSLSSLPFFLLAYLVPRVSLNVWSVVYVCFAICVQFFWFKTRRLRARAWVRRYVMDFLDVYGLGASLVERYEWLGGLGATLGFFCGMAFVWLPLGIAYVYLS</sequence>
<dbReference type="AlphaFoldDB" id="A0AAD4M0Y8"/>
<comment type="caution">
    <text evidence="2">The sequence shown here is derived from an EMBL/GenBank/DDBJ whole genome shotgun (WGS) entry which is preliminary data.</text>
</comment>